<dbReference type="EMBL" id="CP012808">
    <property type="protein sequence ID" value="ALH96152.1"/>
    <property type="molecule type" value="Genomic_DNA"/>
</dbReference>
<evidence type="ECO:0000313" key="7">
    <source>
        <dbReference type="Proteomes" id="UP000064939"/>
    </source>
</evidence>
<keyword evidence="3" id="KW-0732">Signal</keyword>
<evidence type="ECO:0000256" key="3">
    <source>
        <dbReference type="ARBA" id="ARBA00022729"/>
    </source>
</evidence>
<feature type="domain" description="Fimbrial-type adhesion" evidence="5">
    <location>
        <begin position="230"/>
        <end position="380"/>
    </location>
</feature>
<dbReference type="AlphaFoldDB" id="A0A0N9W4Q5"/>
<proteinExistence type="inferred from homology"/>
<dbReference type="KEGG" id="aei:AOY20_11760"/>
<name>A0A0N9W4Q5_9GAMM</name>
<protein>
    <recommendedName>
        <fullName evidence="5">Fimbrial-type adhesion domain-containing protein</fullName>
    </recommendedName>
</protein>
<dbReference type="Proteomes" id="UP000064939">
    <property type="component" value="Chromosome"/>
</dbReference>
<dbReference type="GO" id="GO:0043709">
    <property type="term" value="P:cell adhesion involved in single-species biofilm formation"/>
    <property type="evidence" value="ECO:0007669"/>
    <property type="project" value="TreeGrafter"/>
</dbReference>
<dbReference type="InterPro" id="IPR008966">
    <property type="entry name" value="Adhesion_dom_sf"/>
</dbReference>
<gene>
    <name evidence="6" type="ORF">AOY20_11760</name>
</gene>
<dbReference type="InterPro" id="IPR036937">
    <property type="entry name" value="Adhesion_dom_fimbrial_sf"/>
</dbReference>
<reference evidence="6 7" key="1">
    <citation type="journal article" date="2015" name="Int. J. Syst. Evol. Microbiol.">
        <title>Acinetobacter equi sp. nov. isolated from horse faeces.</title>
        <authorList>
            <person name="Poppel M.T."/>
            <person name="Skiebe E."/>
            <person name="Laue M."/>
            <person name="Bergmann H."/>
            <person name="Ebersberger I."/>
            <person name="Garn T."/>
            <person name="Fruth A."/>
            <person name="Baumgardt S."/>
            <person name="Busse H.J."/>
            <person name="Wilharm G."/>
        </authorList>
    </citation>
    <scope>NUCLEOTIDE SEQUENCE [LARGE SCALE GENOMIC DNA]</scope>
    <source>
        <strain evidence="6 7">114</strain>
    </source>
</reference>
<comment type="subcellular location">
    <subcellularLocation>
        <location evidence="1">Fimbrium</location>
    </subcellularLocation>
</comment>
<evidence type="ECO:0000256" key="4">
    <source>
        <dbReference type="ARBA" id="ARBA00023263"/>
    </source>
</evidence>
<keyword evidence="4" id="KW-0281">Fimbrium</keyword>
<dbReference type="PANTHER" id="PTHR33420">
    <property type="entry name" value="FIMBRIAL SUBUNIT ELFA-RELATED"/>
    <property type="match status" value="1"/>
</dbReference>
<dbReference type="PANTHER" id="PTHR33420:SF3">
    <property type="entry name" value="FIMBRIAL SUBUNIT ELFA"/>
    <property type="match status" value="1"/>
</dbReference>
<dbReference type="Pfam" id="PF00419">
    <property type="entry name" value="Fimbrial"/>
    <property type="match status" value="1"/>
</dbReference>
<dbReference type="OrthoDB" id="6479211at2"/>
<dbReference type="RefSeq" id="WP_054582035.1">
    <property type="nucleotide sequence ID" value="NZ_CP012808.1"/>
</dbReference>
<dbReference type="STRING" id="1324350.AOY20_11760"/>
<dbReference type="InterPro" id="IPR000259">
    <property type="entry name" value="Adhesion_dom_fimbrial"/>
</dbReference>
<sequence>MKRNKTSLIFWGLVGTTVLSIDTAEAFSCTWKSGSEHNPSVEIGTATNLVGVNNDQYPAPVNFSLANITTAPYGGAAPQWGLICTAPIKVTPRLQMVRNPDKRFPGYPYLQDTNNTSFYSIEMAYTTPTGEVLHFGQVGHGQSVSGTPFILAENASPTNPVEINLSTLNVNSVSLQGYQTGPATRASTVWGTGGTLNDIYFNFVDRDSPQSNSLDVNVRLFIYEIAFSVKTCAVESADRYKTIDLGEKSGFDFTSSAVGGVTNSVNFKIGLRCQTGAAVTYKIDTNTPETSNSSQGLIQLTGSDAAKGYALQLRSLPFQQSNGNYEPVQFGVMTNGVANAVGEVSSDFINFDARYYRILPSSQSTPGTANATATIEVNYQ</sequence>
<evidence type="ECO:0000313" key="6">
    <source>
        <dbReference type="EMBL" id="ALH96152.1"/>
    </source>
</evidence>
<dbReference type="InterPro" id="IPR050263">
    <property type="entry name" value="Bact_Fimbrial_Adh_Pro"/>
</dbReference>
<dbReference type="Gene3D" id="2.60.40.1090">
    <property type="entry name" value="Fimbrial-type adhesion domain"/>
    <property type="match status" value="1"/>
</dbReference>
<evidence type="ECO:0000256" key="2">
    <source>
        <dbReference type="ARBA" id="ARBA00006671"/>
    </source>
</evidence>
<dbReference type="GO" id="GO:0009289">
    <property type="term" value="C:pilus"/>
    <property type="evidence" value="ECO:0007669"/>
    <property type="project" value="UniProtKB-SubCell"/>
</dbReference>
<evidence type="ECO:0000256" key="1">
    <source>
        <dbReference type="ARBA" id="ARBA00004561"/>
    </source>
</evidence>
<keyword evidence="7" id="KW-1185">Reference proteome</keyword>
<dbReference type="SUPFAM" id="SSF49401">
    <property type="entry name" value="Bacterial adhesins"/>
    <property type="match status" value="1"/>
</dbReference>
<organism evidence="6 7">
    <name type="scientific">Acinetobacter equi</name>
    <dbReference type="NCBI Taxonomy" id="1324350"/>
    <lineage>
        <taxon>Bacteria</taxon>
        <taxon>Pseudomonadati</taxon>
        <taxon>Pseudomonadota</taxon>
        <taxon>Gammaproteobacteria</taxon>
        <taxon>Moraxellales</taxon>
        <taxon>Moraxellaceae</taxon>
        <taxon>Acinetobacter</taxon>
    </lineage>
</organism>
<comment type="similarity">
    <text evidence="2">Belongs to the fimbrial protein family.</text>
</comment>
<accession>A0A0N9W4Q5</accession>
<evidence type="ECO:0000259" key="5">
    <source>
        <dbReference type="Pfam" id="PF00419"/>
    </source>
</evidence>